<dbReference type="SUPFAM" id="SSF52540">
    <property type="entry name" value="P-loop containing nucleoside triphosphate hydrolases"/>
    <property type="match status" value="1"/>
</dbReference>
<dbReference type="Gene3D" id="2.30.29.30">
    <property type="entry name" value="Pleckstrin-homology domain (PH domain)/Phosphotyrosine-binding domain (PTB)"/>
    <property type="match status" value="1"/>
</dbReference>
<dbReference type="InterPro" id="IPR036249">
    <property type="entry name" value="Thioredoxin-like_sf"/>
</dbReference>
<dbReference type="GO" id="GO:0016459">
    <property type="term" value="C:myosin complex"/>
    <property type="evidence" value="ECO:0007669"/>
    <property type="project" value="UniProtKB-KW"/>
</dbReference>
<dbReference type="GO" id="GO:0051015">
    <property type="term" value="F:actin filament binding"/>
    <property type="evidence" value="ECO:0007669"/>
    <property type="project" value="TreeGrafter"/>
</dbReference>
<dbReference type="SUPFAM" id="SSF52833">
    <property type="entry name" value="Thioredoxin-like"/>
    <property type="match status" value="1"/>
</dbReference>
<evidence type="ECO:0000256" key="7">
    <source>
        <dbReference type="SAM" id="MobiDB-lite"/>
    </source>
</evidence>
<accession>A0AAD9G8M2</accession>
<keyword evidence="4 6" id="KW-0505">Motor protein</keyword>
<dbReference type="GO" id="GO:0007015">
    <property type="term" value="P:actin filament organization"/>
    <property type="evidence" value="ECO:0007669"/>
    <property type="project" value="TreeGrafter"/>
</dbReference>
<feature type="region of interest" description="Disordered" evidence="7">
    <location>
        <begin position="20"/>
        <end position="50"/>
    </location>
</feature>
<dbReference type="PANTHER" id="PTHR13140:SF706">
    <property type="entry name" value="DILUTE CLASS UNCONVENTIONAL MYOSIN, ISOFORM C"/>
    <property type="match status" value="1"/>
</dbReference>
<dbReference type="SMART" id="SM00242">
    <property type="entry name" value="MYSc"/>
    <property type="match status" value="1"/>
</dbReference>
<dbReference type="GO" id="GO:0005737">
    <property type="term" value="C:cytoplasm"/>
    <property type="evidence" value="ECO:0007669"/>
    <property type="project" value="TreeGrafter"/>
</dbReference>
<dbReference type="SUPFAM" id="SSF50729">
    <property type="entry name" value="PH domain-like"/>
    <property type="match status" value="1"/>
</dbReference>
<evidence type="ECO:0000313" key="11">
    <source>
        <dbReference type="Proteomes" id="UP001259832"/>
    </source>
</evidence>
<keyword evidence="2 6" id="KW-0067">ATP-binding</keyword>
<dbReference type="Gene3D" id="1.20.58.530">
    <property type="match status" value="1"/>
</dbReference>
<organism evidence="10 11">
    <name type="scientific">Phytophthora citrophthora</name>
    <dbReference type="NCBI Taxonomy" id="4793"/>
    <lineage>
        <taxon>Eukaryota</taxon>
        <taxon>Sar</taxon>
        <taxon>Stramenopiles</taxon>
        <taxon>Oomycota</taxon>
        <taxon>Peronosporomycetes</taxon>
        <taxon>Peronosporales</taxon>
        <taxon>Peronosporaceae</taxon>
        <taxon>Phytophthora</taxon>
    </lineage>
</organism>
<dbReference type="InterPro" id="IPR001609">
    <property type="entry name" value="Myosin_head_motor_dom-like"/>
</dbReference>
<dbReference type="GO" id="GO:0016020">
    <property type="term" value="C:membrane"/>
    <property type="evidence" value="ECO:0007669"/>
    <property type="project" value="TreeGrafter"/>
</dbReference>
<feature type="domain" description="PH" evidence="8">
    <location>
        <begin position="63"/>
        <end position="181"/>
    </location>
</feature>
<sequence>MWKFKFSVEVVFFHCEQPMPGSTTAPTSTSSRSFKSGRLERRRGSSAAAALQAETTRLGVPNGVLKRGFLVKKGHVMPTRKERYFVLGQHSLSYYKPTKDGDVKLKGVLKLKASDVISPLPHSDVWMRIRQSEGPARKSYKIDLKGLLVDFMYVEGGINEHNSSNAQERREWIEALRKACRGESLLRQRAIQSDMRLLQVRSSRRGQNSKAMAELLSSPMSLDDANTPRVDLRASFQIFHEMLLLKNLIDTIKKTWGEPSQWSMAQYQELVQGISLALEKSGSSEFEPDSILAEAFKLRYQFEEIPENQRKLSRDDDASQTPAAGKLKQANLDSPVAAAPMSPRIRCPSFHSYYATFEELSGRVGEKVAAKNKDDGGMTPRGATLAKYAHLYLLDDIRAKQPWSLDRSDDDDLMEHGGSIDSRADLEASVVETLVNRFDSDRIYTYINHHTMVVMNPYRLLQTARFTSIYDEQVVLTYADTTNAETALAPHPFAIAKQSLIRLFFDRNRKVGNSLLSSTESNKRTVSSTGNQSLFLCGESGSGKTELAKDLLKYLVLVAQPAISRMSEGGGKVSRTSHQPKITLFTSSTKSTIQMRTEEARTIALLEAKGVDKYEIVLLDLNPERWDEMMSVSRSKRLPQVHVDGLFFGFYDKLERLEDEEQLRMYFKNPHAAKKLSTVLDSNILLEAFGHATTSMNLNSSRFGKVTTLQVSFGLHPWEFQICGCHISPFLLEKSRVTNRQVGDQGDMNFHIFYAMVAGVNALPFMNSLAVELRLDGVDCSAFTYLGCSDHKLAEFVSKEDTWKKDVERWQQVVAGLDELSLSPEQQTAIFKALSAALWLGNVEITFNAASEKLMMSSTGKFNAPQRVVELLELESVENLERMLVTKVVTLQSTGETFEVTLEKGQVSHVRDALARLLYQFVFELIVVAMNETTKLDGLSNEELSVGSDAVLPQEVPLLKIIDVFGFEDLTHNSLDQLCINYLSEKLYAREEQVVAAAYSSQTTEESTHRLQEEDKGVLFIYEHPLGLFASLDELTVLHQSENENQQQEEKRNKLFVRNIYERNPLLPVPPRVVNNGRRKSITSSLNVLPFVIPHARGNVIYDASDFVKKNSDFVYANLLSGLKASRNVHFCQMLQKSGKLDSVSRKASGTSGSKSFVGQFRSHVNALTSKDSKNMPFYFHCIRPNSKKQPSVVNRDLVEQQCRSQRLIQHVNICKNPSSEYSAIDVTIEAVLARYSSLIREPYSLSEMAGNHEKLLEWINDLTCGDAFSTSKVSISGSSMVQFKSISLVEKLELLLEDREAEAAARIQSLFRMVMWRHRYLSKKRERRGLSKELLAWYGPDKIGTVQKLLKKYNGREDELRSKLEVKKKSRSREEKSMQQLANDLLSLCLGSNGGLDANAVNDILNDDDMRGLLQSNEKIVLALRDMSLNPDILESQLADQELRGFYQKLVAFLRSKKGDVAKLGTTNPTTDGQPQGSLETRILAAASEENRALWMRVVEKEDWTSQRDALVEVGEDPEMLLFHSEDDAFVTTLERFLKALALEKQCEEEQKALAAMTDLIQPSTVDEEVVFETRSSGGANDEHAELQELLLSVQFGPSLMAAMNEDPYFVQALQNPVLMNSMQQLMVNPRDFAISAALQQPAVQEFFLKLIALSFAVEEQSGEE</sequence>
<feature type="compositionally biased region" description="Basic and acidic residues" evidence="7">
    <location>
        <begin position="308"/>
        <end position="317"/>
    </location>
</feature>
<dbReference type="PROSITE" id="PS50003">
    <property type="entry name" value="PH_DOMAIN"/>
    <property type="match status" value="1"/>
</dbReference>
<evidence type="ECO:0000256" key="4">
    <source>
        <dbReference type="ARBA" id="ARBA00023175"/>
    </source>
</evidence>
<keyword evidence="11" id="KW-1185">Reference proteome</keyword>
<dbReference type="Pfam" id="PF00169">
    <property type="entry name" value="PH"/>
    <property type="match status" value="1"/>
</dbReference>
<dbReference type="InterPro" id="IPR036961">
    <property type="entry name" value="Kinesin_motor_dom_sf"/>
</dbReference>
<dbReference type="GO" id="GO:0005524">
    <property type="term" value="F:ATP binding"/>
    <property type="evidence" value="ECO:0007669"/>
    <property type="project" value="UniProtKB-UniRule"/>
</dbReference>
<evidence type="ECO:0000256" key="5">
    <source>
        <dbReference type="ARBA" id="ARBA00023203"/>
    </source>
</evidence>
<dbReference type="GO" id="GO:0000146">
    <property type="term" value="F:microfilament motor activity"/>
    <property type="evidence" value="ECO:0007669"/>
    <property type="project" value="TreeGrafter"/>
</dbReference>
<dbReference type="InterPro" id="IPR027417">
    <property type="entry name" value="P-loop_NTPase"/>
</dbReference>
<dbReference type="PRINTS" id="PR00193">
    <property type="entry name" value="MYOSINHEAVY"/>
</dbReference>
<protein>
    <submittedName>
        <fullName evidence="10">Myosin-I heavy chain</fullName>
    </submittedName>
</protein>
<dbReference type="InterPro" id="IPR011993">
    <property type="entry name" value="PH-like_dom_sf"/>
</dbReference>
<dbReference type="SMART" id="SM00233">
    <property type="entry name" value="PH"/>
    <property type="match status" value="1"/>
</dbReference>
<gene>
    <name evidence="10" type="ORF">P3T76_011539</name>
</gene>
<dbReference type="Proteomes" id="UP001259832">
    <property type="component" value="Unassembled WGS sequence"/>
</dbReference>
<evidence type="ECO:0000256" key="1">
    <source>
        <dbReference type="ARBA" id="ARBA00022741"/>
    </source>
</evidence>
<dbReference type="PANTHER" id="PTHR13140">
    <property type="entry name" value="MYOSIN"/>
    <property type="match status" value="1"/>
</dbReference>
<keyword evidence="1 6" id="KW-0547">Nucleotide-binding</keyword>
<dbReference type="Gene3D" id="1.20.120.720">
    <property type="entry name" value="Myosin VI head, motor domain, U50 subdomain"/>
    <property type="match status" value="1"/>
</dbReference>
<proteinExistence type="inferred from homology"/>
<feature type="compositionally biased region" description="Low complexity" evidence="7">
    <location>
        <begin position="22"/>
        <end position="33"/>
    </location>
</feature>
<evidence type="ECO:0000259" key="8">
    <source>
        <dbReference type="PROSITE" id="PS50003"/>
    </source>
</evidence>
<comment type="similarity">
    <text evidence="6">Belongs to the TRAFAC class myosin-kinesin ATPase superfamily. Myosin family.</text>
</comment>
<feature type="region of interest" description="Disordered" evidence="7">
    <location>
        <begin position="308"/>
        <end position="332"/>
    </location>
</feature>
<dbReference type="InterPro" id="IPR006636">
    <property type="entry name" value="STI1_HS-bd"/>
</dbReference>
<dbReference type="InterPro" id="IPR025662">
    <property type="entry name" value="Sigma_54_int_dom_ATP-bd_1"/>
</dbReference>
<feature type="domain" description="Myosin motor" evidence="9">
    <location>
        <begin position="414"/>
        <end position="1202"/>
    </location>
</feature>
<evidence type="ECO:0000256" key="2">
    <source>
        <dbReference type="ARBA" id="ARBA00022840"/>
    </source>
</evidence>
<dbReference type="Gene3D" id="3.40.850.10">
    <property type="entry name" value="Kinesin motor domain"/>
    <property type="match status" value="1"/>
</dbReference>
<evidence type="ECO:0000259" key="9">
    <source>
        <dbReference type="PROSITE" id="PS51456"/>
    </source>
</evidence>
<dbReference type="PROSITE" id="PS50096">
    <property type="entry name" value="IQ"/>
    <property type="match status" value="1"/>
</dbReference>
<evidence type="ECO:0000256" key="6">
    <source>
        <dbReference type="PROSITE-ProRule" id="PRU00782"/>
    </source>
</evidence>
<name>A0AAD9G8M2_9STRA</name>
<dbReference type="SMART" id="SM00727">
    <property type="entry name" value="STI1"/>
    <property type="match status" value="2"/>
</dbReference>
<reference evidence="10" key="1">
    <citation type="submission" date="2023-08" db="EMBL/GenBank/DDBJ databases">
        <title>Reference Genome Resource for the Citrus Pathogen Phytophthora citrophthora.</title>
        <authorList>
            <person name="Moller H."/>
            <person name="Coetzee B."/>
            <person name="Rose L.J."/>
            <person name="Van Niekerk J.M."/>
        </authorList>
    </citation>
    <scope>NUCLEOTIDE SEQUENCE</scope>
    <source>
        <strain evidence="10">STE-U-9442</strain>
    </source>
</reference>
<dbReference type="PROSITE" id="PS51354">
    <property type="entry name" value="GLUTAREDOXIN_2"/>
    <property type="match status" value="1"/>
</dbReference>
<dbReference type="EMBL" id="JASMQC010000027">
    <property type="protein sequence ID" value="KAK1933779.1"/>
    <property type="molecule type" value="Genomic_DNA"/>
</dbReference>
<keyword evidence="5 6" id="KW-0009">Actin-binding</keyword>
<feature type="binding site" evidence="6">
    <location>
        <begin position="538"/>
        <end position="545"/>
    </location>
    <ligand>
        <name>ATP</name>
        <dbReference type="ChEBI" id="CHEBI:30616"/>
    </ligand>
</feature>
<evidence type="ECO:0000256" key="3">
    <source>
        <dbReference type="ARBA" id="ARBA00023123"/>
    </source>
</evidence>
<keyword evidence="3 6" id="KW-0518">Myosin</keyword>
<feature type="region of interest" description="Actin-binding" evidence="6">
    <location>
        <begin position="1165"/>
        <end position="1187"/>
    </location>
</feature>
<dbReference type="Gene3D" id="3.40.30.10">
    <property type="entry name" value="Glutaredoxin"/>
    <property type="match status" value="1"/>
</dbReference>
<comment type="caution">
    <text evidence="10">The sequence shown here is derived from an EMBL/GenBank/DDBJ whole genome shotgun (WGS) entry which is preliminary data.</text>
</comment>
<dbReference type="InterPro" id="IPR001849">
    <property type="entry name" value="PH_domain"/>
</dbReference>
<dbReference type="Pfam" id="PF00063">
    <property type="entry name" value="Myosin_head"/>
    <property type="match status" value="2"/>
</dbReference>
<dbReference type="PROSITE" id="PS51456">
    <property type="entry name" value="MYOSIN_MOTOR"/>
    <property type="match status" value="1"/>
</dbReference>
<evidence type="ECO:0000313" key="10">
    <source>
        <dbReference type="EMBL" id="KAK1933779.1"/>
    </source>
</evidence>
<dbReference type="PROSITE" id="PS00675">
    <property type="entry name" value="SIGMA54_INTERACT_1"/>
    <property type="match status" value="1"/>
</dbReference>